<dbReference type="AlphaFoldDB" id="A0A1B6JXH4"/>
<evidence type="ECO:0000313" key="1">
    <source>
        <dbReference type="EMBL" id="JAT03880.1"/>
    </source>
</evidence>
<proteinExistence type="predicted"/>
<organism evidence="1">
    <name type="scientific">Homalodisca liturata</name>
    <dbReference type="NCBI Taxonomy" id="320908"/>
    <lineage>
        <taxon>Eukaryota</taxon>
        <taxon>Metazoa</taxon>
        <taxon>Ecdysozoa</taxon>
        <taxon>Arthropoda</taxon>
        <taxon>Hexapoda</taxon>
        <taxon>Insecta</taxon>
        <taxon>Pterygota</taxon>
        <taxon>Neoptera</taxon>
        <taxon>Paraneoptera</taxon>
        <taxon>Hemiptera</taxon>
        <taxon>Auchenorrhyncha</taxon>
        <taxon>Membracoidea</taxon>
        <taxon>Cicadellidae</taxon>
        <taxon>Cicadellinae</taxon>
        <taxon>Proconiini</taxon>
        <taxon>Homalodisca</taxon>
    </lineage>
</organism>
<reference evidence="1" key="1">
    <citation type="submission" date="2015-11" db="EMBL/GenBank/DDBJ databases">
        <title>De novo transcriptome assembly of four potential Pierce s Disease insect vectors from Arizona vineyards.</title>
        <authorList>
            <person name="Tassone E.E."/>
        </authorList>
    </citation>
    <scope>NUCLEOTIDE SEQUENCE</scope>
</reference>
<dbReference type="EMBL" id="GECU01003827">
    <property type="protein sequence ID" value="JAT03880.1"/>
    <property type="molecule type" value="Transcribed_RNA"/>
</dbReference>
<sequence length="121" mass="13492">DEDLFLKSKNNYTEEFGGTNESDLIISQKPGIKMGITSFIPDTDDPKLKIALNYLNIAMKNQRLKHGIGLDEDLFLKSKNNYTEEFGGTNESDLIIPPSETASNDSFHSCHSFLCFVGAKL</sequence>
<feature type="non-terminal residue" evidence="1">
    <location>
        <position position="121"/>
    </location>
</feature>
<feature type="non-terminal residue" evidence="1">
    <location>
        <position position="1"/>
    </location>
</feature>
<accession>A0A1B6JXH4</accession>
<protein>
    <submittedName>
        <fullName evidence="1">Uncharacterized protein</fullName>
    </submittedName>
</protein>
<gene>
    <name evidence="1" type="ORF">g.40492</name>
</gene>
<name>A0A1B6JXH4_9HEMI</name>